<accession>A0AAV7LAQ8</accession>
<gene>
    <name evidence="2" type="ORF">NDU88_001188</name>
</gene>
<evidence type="ECO:0000313" key="3">
    <source>
        <dbReference type="Proteomes" id="UP001066276"/>
    </source>
</evidence>
<keyword evidence="3" id="KW-1185">Reference proteome</keyword>
<dbReference type="EMBL" id="JANPWB010000015">
    <property type="protein sequence ID" value="KAJ1088029.1"/>
    <property type="molecule type" value="Genomic_DNA"/>
</dbReference>
<sequence>MAAERAPPPWRIHRGSGKPAGDRRFSLSDRGRTAAGQQTLLSTSTWSLWGDSYSVLWCPSSYWDPERRSWQPKDNEIHAQSAVRGKDRRDSDLRLKKRRAAGSSTAGRG</sequence>
<name>A0AAV7LAQ8_PLEWA</name>
<organism evidence="2 3">
    <name type="scientific">Pleurodeles waltl</name>
    <name type="common">Iberian ribbed newt</name>
    <dbReference type="NCBI Taxonomy" id="8319"/>
    <lineage>
        <taxon>Eukaryota</taxon>
        <taxon>Metazoa</taxon>
        <taxon>Chordata</taxon>
        <taxon>Craniata</taxon>
        <taxon>Vertebrata</taxon>
        <taxon>Euteleostomi</taxon>
        <taxon>Amphibia</taxon>
        <taxon>Batrachia</taxon>
        <taxon>Caudata</taxon>
        <taxon>Salamandroidea</taxon>
        <taxon>Salamandridae</taxon>
        <taxon>Pleurodelinae</taxon>
        <taxon>Pleurodeles</taxon>
    </lineage>
</organism>
<dbReference type="AlphaFoldDB" id="A0AAV7LAQ8"/>
<protein>
    <submittedName>
        <fullName evidence="2">Uncharacterized protein</fullName>
    </submittedName>
</protein>
<dbReference type="Proteomes" id="UP001066276">
    <property type="component" value="Chromosome 11"/>
</dbReference>
<proteinExistence type="predicted"/>
<evidence type="ECO:0000313" key="2">
    <source>
        <dbReference type="EMBL" id="KAJ1088029.1"/>
    </source>
</evidence>
<comment type="caution">
    <text evidence="2">The sequence shown here is derived from an EMBL/GenBank/DDBJ whole genome shotgun (WGS) entry which is preliminary data.</text>
</comment>
<evidence type="ECO:0000256" key="1">
    <source>
        <dbReference type="SAM" id="MobiDB-lite"/>
    </source>
</evidence>
<feature type="region of interest" description="Disordered" evidence="1">
    <location>
        <begin position="74"/>
        <end position="109"/>
    </location>
</feature>
<feature type="compositionally biased region" description="Basic and acidic residues" evidence="1">
    <location>
        <begin position="20"/>
        <end position="32"/>
    </location>
</feature>
<feature type="region of interest" description="Disordered" evidence="1">
    <location>
        <begin position="1"/>
        <end position="33"/>
    </location>
</feature>
<feature type="compositionally biased region" description="Pro residues" evidence="1">
    <location>
        <begin position="1"/>
        <end position="10"/>
    </location>
</feature>
<reference evidence="2" key="1">
    <citation type="journal article" date="2022" name="bioRxiv">
        <title>Sequencing and chromosome-scale assembly of the giantPleurodeles waltlgenome.</title>
        <authorList>
            <person name="Brown T."/>
            <person name="Elewa A."/>
            <person name="Iarovenko S."/>
            <person name="Subramanian E."/>
            <person name="Araus A.J."/>
            <person name="Petzold A."/>
            <person name="Susuki M."/>
            <person name="Suzuki K.-i.T."/>
            <person name="Hayashi T."/>
            <person name="Toyoda A."/>
            <person name="Oliveira C."/>
            <person name="Osipova E."/>
            <person name="Leigh N.D."/>
            <person name="Simon A."/>
            <person name="Yun M.H."/>
        </authorList>
    </citation>
    <scope>NUCLEOTIDE SEQUENCE</scope>
    <source>
        <strain evidence="2">20211129_DDA</strain>
        <tissue evidence="2">Liver</tissue>
    </source>
</reference>
<feature type="compositionally biased region" description="Basic and acidic residues" evidence="1">
    <location>
        <begin position="84"/>
        <end position="94"/>
    </location>
</feature>